<reference evidence="2" key="2">
    <citation type="submission" date="2019-03" db="EMBL/GenBank/DDBJ databases">
        <authorList>
            <person name="Yan Y.-Q."/>
            <person name="Du Z.-J."/>
        </authorList>
    </citation>
    <scope>NUCLEOTIDE SEQUENCE</scope>
    <source>
        <strain evidence="2">PP-F2FG21</strain>
    </source>
</reference>
<gene>
    <name evidence="2" type="ORF">E2R65_03395</name>
    <name evidence="1" type="ORF">GGR35_000307</name>
</gene>
<reference evidence="1 4" key="3">
    <citation type="submission" date="2020-08" db="EMBL/GenBank/DDBJ databases">
        <title>Genomic Encyclopedia of Type Strains, Phase IV (KMG-IV): sequencing the most valuable type-strain genomes for metagenomic binning, comparative biology and taxonomic classification.</title>
        <authorList>
            <person name="Goeker M."/>
        </authorList>
    </citation>
    <scope>NUCLEOTIDE SEQUENCE [LARGE SCALE GENOMIC DNA]</scope>
    <source>
        <strain evidence="1 4">DSM 100995</strain>
    </source>
</reference>
<evidence type="ECO:0000313" key="2">
    <source>
        <dbReference type="EMBL" id="TEW69226.1"/>
    </source>
</evidence>
<keyword evidence="4" id="KW-1185">Reference proteome</keyword>
<proteinExistence type="predicted"/>
<evidence type="ECO:0000313" key="1">
    <source>
        <dbReference type="EMBL" id="MBB3967721.1"/>
    </source>
</evidence>
<protein>
    <submittedName>
        <fullName evidence="2">Uncharacterized protein</fullName>
    </submittedName>
</protein>
<dbReference type="EMBL" id="SNQG01000001">
    <property type="protein sequence ID" value="TEW69226.1"/>
    <property type="molecule type" value="Genomic_DNA"/>
</dbReference>
<dbReference type="OrthoDB" id="9883466at2"/>
<evidence type="ECO:0000313" key="4">
    <source>
        <dbReference type="Proteomes" id="UP000583101"/>
    </source>
</evidence>
<reference evidence="2 3" key="1">
    <citation type="journal article" date="2016" name="Int. J. Syst. Evol. Microbiol.">
        <title>Proposal of Mucilaginibacter phyllosphaerae sp. nov. isolated from the phyllosphere of Galium album.</title>
        <authorList>
            <person name="Aydogan E.L."/>
            <person name="Busse H.J."/>
            <person name="Moser G."/>
            <person name="Muller C."/>
            <person name="Kampfer P."/>
            <person name="Glaeser S.P."/>
        </authorList>
    </citation>
    <scope>NUCLEOTIDE SEQUENCE [LARGE SCALE GENOMIC DNA]</scope>
    <source>
        <strain evidence="2 3">PP-F2FG21</strain>
    </source>
</reference>
<accession>A0A4Y8AJM6</accession>
<sequence length="128" mass="14690">MAYNVLTGEITYGLLYYVTGDQSVVYNEAIYDQGEYFRGNNIKTFTYSGAGLQELNEVTELKCAGIEFFEVSNDLPTFNETTRLVGFAIEFEPNDKEKIVNELTIIKGFALELIDYPFYSFEIIEKRL</sequence>
<dbReference type="Proteomes" id="UP000583101">
    <property type="component" value="Unassembled WGS sequence"/>
</dbReference>
<comment type="caution">
    <text evidence="2">The sequence shown here is derived from an EMBL/GenBank/DDBJ whole genome shotgun (WGS) entry which is preliminary data.</text>
</comment>
<dbReference type="EMBL" id="JACIEG010000001">
    <property type="protein sequence ID" value="MBB3967721.1"/>
    <property type="molecule type" value="Genomic_DNA"/>
</dbReference>
<dbReference type="AlphaFoldDB" id="A0A4Y8AJM6"/>
<name>A0A4Y8AJM6_9SPHI</name>
<dbReference type="RefSeq" id="WP_134335061.1">
    <property type="nucleotide sequence ID" value="NZ_BMCZ01000001.1"/>
</dbReference>
<organism evidence="2 3">
    <name type="scientific">Mucilaginibacter phyllosphaerae</name>
    <dbReference type="NCBI Taxonomy" id="1812349"/>
    <lineage>
        <taxon>Bacteria</taxon>
        <taxon>Pseudomonadati</taxon>
        <taxon>Bacteroidota</taxon>
        <taxon>Sphingobacteriia</taxon>
        <taxon>Sphingobacteriales</taxon>
        <taxon>Sphingobacteriaceae</taxon>
        <taxon>Mucilaginibacter</taxon>
    </lineage>
</organism>
<evidence type="ECO:0000313" key="3">
    <source>
        <dbReference type="Proteomes" id="UP000297248"/>
    </source>
</evidence>
<dbReference type="Proteomes" id="UP000297248">
    <property type="component" value="Unassembled WGS sequence"/>
</dbReference>